<evidence type="ECO:0008006" key="3">
    <source>
        <dbReference type="Google" id="ProtNLM"/>
    </source>
</evidence>
<dbReference type="PANTHER" id="PTHR39189">
    <property type="entry name" value="UPF0173 METAL-DEPENDENT HYDROLASE YTKL"/>
    <property type="match status" value="1"/>
</dbReference>
<gene>
    <name evidence="1" type="ORF">COU30_04095</name>
</gene>
<organism evidence="1 2">
    <name type="scientific">Candidatus Magasanikbacteria bacterium CG10_big_fil_rev_8_21_14_0_10_38_6</name>
    <dbReference type="NCBI Taxonomy" id="1974647"/>
    <lineage>
        <taxon>Bacteria</taxon>
        <taxon>Candidatus Magasanikiibacteriota</taxon>
    </lineage>
</organism>
<dbReference type="EMBL" id="PFBW01000181">
    <property type="protein sequence ID" value="PIR77143.1"/>
    <property type="molecule type" value="Genomic_DNA"/>
</dbReference>
<dbReference type="SUPFAM" id="SSF56281">
    <property type="entry name" value="Metallo-hydrolase/oxidoreductase"/>
    <property type="match status" value="1"/>
</dbReference>
<evidence type="ECO:0000313" key="1">
    <source>
        <dbReference type="EMBL" id="PIR77143.1"/>
    </source>
</evidence>
<reference evidence="2" key="1">
    <citation type="submission" date="2017-09" db="EMBL/GenBank/DDBJ databases">
        <title>Depth-based differentiation of microbial function through sediment-hosted aquifers and enrichment of novel symbionts in the deep terrestrial subsurface.</title>
        <authorList>
            <person name="Probst A.J."/>
            <person name="Ladd B."/>
            <person name="Jarett J.K."/>
            <person name="Geller-Mcgrath D.E."/>
            <person name="Sieber C.M.K."/>
            <person name="Emerson J.B."/>
            <person name="Anantharaman K."/>
            <person name="Thomas B.C."/>
            <person name="Malmstrom R."/>
            <person name="Stieglmeier M."/>
            <person name="Klingl A."/>
            <person name="Woyke T."/>
            <person name="Ryan C.M."/>
            <person name="Banfield J.F."/>
        </authorList>
    </citation>
    <scope>NUCLEOTIDE SEQUENCE [LARGE SCALE GENOMIC DNA]</scope>
</reference>
<protein>
    <recommendedName>
        <fullName evidence="3">Lactamase</fullName>
    </recommendedName>
</protein>
<dbReference type="Proteomes" id="UP000228528">
    <property type="component" value="Unassembled WGS sequence"/>
</dbReference>
<sequence length="204" mass="22179">MHITWLGSTALKIQTKPGEQDITIIIDPYKQETGTTPRSLAPNIAIISDTKKETFTLSGEPFIFNSPGEIETKGVLITAALGHDPEKIIIRIDSENMSIAHLGITNKQLTNEQLDIVNGVDILCLPVGGGEGYDADQAVKTVNSIEPRIIIPLGFKSDNEPTAADVSTFLKAIGLKADEPEKKVILRKKDLPQEDTQIIVLAKE</sequence>
<dbReference type="Gene3D" id="3.60.15.10">
    <property type="entry name" value="Ribonuclease Z/Hydroxyacylglutathione hydrolase-like"/>
    <property type="match status" value="1"/>
</dbReference>
<name>A0A2M6P089_9BACT</name>
<comment type="caution">
    <text evidence="1">The sequence shown here is derived from an EMBL/GenBank/DDBJ whole genome shotgun (WGS) entry which is preliminary data.</text>
</comment>
<accession>A0A2M6P089</accession>
<dbReference type="PANTHER" id="PTHR39189:SF1">
    <property type="entry name" value="UPF0173 METAL-DEPENDENT HYDROLASE YTKL"/>
    <property type="match status" value="1"/>
</dbReference>
<dbReference type="AlphaFoldDB" id="A0A2M6P089"/>
<proteinExistence type="predicted"/>
<dbReference type="InterPro" id="IPR036866">
    <property type="entry name" value="RibonucZ/Hydroxyglut_hydro"/>
</dbReference>
<dbReference type="Pfam" id="PF13483">
    <property type="entry name" value="Lactamase_B_3"/>
    <property type="match status" value="1"/>
</dbReference>
<evidence type="ECO:0000313" key="2">
    <source>
        <dbReference type="Proteomes" id="UP000228528"/>
    </source>
</evidence>